<dbReference type="EMBL" id="ADAS02001045">
    <property type="protein sequence ID" value="OAV86526.1"/>
    <property type="molecule type" value="Genomic_DNA"/>
</dbReference>
<evidence type="ECO:0000313" key="1">
    <source>
        <dbReference type="EMBL" id="OAV86526.1"/>
    </source>
</evidence>
<reference evidence="2 3" key="3">
    <citation type="journal article" date="2017" name="G3 (Bethesda)">
        <title>Comparative analysis highlights variable genome content of wheat rusts and divergence of the mating loci.</title>
        <authorList>
            <person name="Cuomo C.A."/>
            <person name="Bakkeren G."/>
            <person name="Khalil H.B."/>
            <person name="Panwar V."/>
            <person name="Joly D."/>
            <person name="Linning R."/>
            <person name="Sakthikumar S."/>
            <person name="Song X."/>
            <person name="Adiconis X."/>
            <person name="Fan L."/>
            <person name="Goldberg J.M."/>
            <person name="Levin J.Z."/>
            <person name="Young S."/>
            <person name="Zeng Q."/>
            <person name="Anikster Y."/>
            <person name="Bruce M."/>
            <person name="Wang M."/>
            <person name="Yin C."/>
            <person name="McCallum B."/>
            <person name="Szabo L.J."/>
            <person name="Hulbert S."/>
            <person name="Chen X."/>
            <person name="Fellers J.P."/>
        </authorList>
    </citation>
    <scope>NUCLEOTIDE SEQUENCE</scope>
    <source>
        <strain evidence="3">Isolate 1-1 / race 1 (BBBD)</strain>
        <strain evidence="2">isolate 1-1 / race 1 (BBBD)</strain>
    </source>
</reference>
<reference evidence="1" key="1">
    <citation type="submission" date="2009-11" db="EMBL/GenBank/DDBJ databases">
        <authorList>
            <consortium name="The Broad Institute Genome Sequencing Platform"/>
            <person name="Ward D."/>
            <person name="Feldgarden M."/>
            <person name="Earl A."/>
            <person name="Young S.K."/>
            <person name="Zeng Q."/>
            <person name="Koehrsen M."/>
            <person name="Alvarado L."/>
            <person name="Berlin A."/>
            <person name="Bochicchio J."/>
            <person name="Borenstein D."/>
            <person name="Chapman S.B."/>
            <person name="Chen Z."/>
            <person name="Engels R."/>
            <person name="Freedman E."/>
            <person name="Gellesch M."/>
            <person name="Goldberg J."/>
            <person name="Griggs A."/>
            <person name="Gujja S."/>
            <person name="Heilman E."/>
            <person name="Heiman D."/>
            <person name="Hepburn T."/>
            <person name="Howarth C."/>
            <person name="Jen D."/>
            <person name="Larson L."/>
            <person name="Lewis B."/>
            <person name="Mehta T."/>
            <person name="Park D."/>
            <person name="Pearson M."/>
            <person name="Roberts A."/>
            <person name="Saif S."/>
            <person name="Shea T."/>
            <person name="Shenoy N."/>
            <person name="Sisk P."/>
            <person name="Stolte C."/>
            <person name="Sykes S."/>
            <person name="Thomson T."/>
            <person name="Walk T."/>
            <person name="White J."/>
            <person name="Yandava C."/>
            <person name="Izard J."/>
            <person name="Baranova O.V."/>
            <person name="Blanton J.M."/>
            <person name="Tanner A.C."/>
            <person name="Dewhirst F.E."/>
            <person name="Haas B."/>
            <person name="Nusbaum C."/>
            <person name="Birren B."/>
        </authorList>
    </citation>
    <scope>NUCLEOTIDE SEQUENCE [LARGE SCALE GENOMIC DNA]</scope>
    <source>
        <strain evidence="1">1-1 BBBD Race 1</strain>
    </source>
</reference>
<dbReference type="EnsemblFungi" id="PTTG_10774-t43_1">
    <property type="protein sequence ID" value="PTTG_10774-t43_1-p1"/>
    <property type="gene ID" value="PTTG_10774"/>
</dbReference>
<proteinExistence type="predicted"/>
<dbReference type="VEuPathDB" id="FungiDB:PTTG_10774"/>
<reference evidence="2" key="4">
    <citation type="submission" date="2025-05" db="UniProtKB">
        <authorList>
            <consortium name="EnsemblFungi"/>
        </authorList>
    </citation>
    <scope>IDENTIFICATION</scope>
    <source>
        <strain evidence="2">isolate 1-1 / race 1 (BBBD)</strain>
    </source>
</reference>
<dbReference type="OrthoDB" id="2504515at2759"/>
<organism evidence="1">
    <name type="scientific">Puccinia triticina (isolate 1-1 / race 1 (BBBD))</name>
    <name type="common">Brown leaf rust fungus</name>
    <dbReference type="NCBI Taxonomy" id="630390"/>
    <lineage>
        <taxon>Eukaryota</taxon>
        <taxon>Fungi</taxon>
        <taxon>Dikarya</taxon>
        <taxon>Basidiomycota</taxon>
        <taxon>Pucciniomycotina</taxon>
        <taxon>Pucciniomycetes</taxon>
        <taxon>Pucciniales</taxon>
        <taxon>Pucciniaceae</taxon>
        <taxon>Puccinia</taxon>
    </lineage>
</organism>
<protein>
    <submittedName>
        <fullName evidence="1 2">Uncharacterized protein</fullName>
    </submittedName>
</protein>
<gene>
    <name evidence="1" type="ORF">PTTG_10774</name>
</gene>
<keyword evidence="3" id="KW-1185">Reference proteome</keyword>
<dbReference type="AlphaFoldDB" id="A0A180G1F3"/>
<dbReference type="Proteomes" id="UP000005240">
    <property type="component" value="Unassembled WGS sequence"/>
</dbReference>
<reference evidence="1" key="2">
    <citation type="submission" date="2016-05" db="EMBL/GenBank/DDBJ databases">
        <title>Comparative analysis highlights variable genome content of wheat rusts and divergence of the mating loci.</title>
        <authorList>
            <person name="Cuomo C.A."/>
            <person name="Bakkeren G."/>
            <person name="Szabo L."/>
            <person name="Khalil H."/>
            <person name="Joly D."/>
            <person name="Goldberg J."/>
            <person name="Young S."/>
            <person name="Zeng Q."/>
            <person name="Fellers J."/>
        </authorList>
    </citation>
    <scope>NUCLEOTIDE SEQUENCE [LARGE SCALE GENOMIC DNA]</scope>
    <source>
        <strain evidence="1">1-1 BBBD Race 1</strain>
    </source>
</reference>
<accession>A0A180G1F3</accession>
<evidence type="ECO:0000313" key="2">
    <source>
        <dbReference type="EnsemblFungi" id="PTTG_10774-t43_1-p1"/>
    </source>
</evidence>
<evidence type="ECO:0000313" key="3">
    <source>
        <dbReference type="Proteomes" id="UP000005240"/>
    </source>
</evidence>
<name>A0A180G1F3_PUCT1</name>
<sequence length="200" mass="22638">MSDNKSFPILINTNWDAWKLKFRGYCMQHKLAKYPKGCAIPVDEALRADHLDKEEQVAGILHQSIGQINHQRFVTPQNEKKPNLIWALLVGYYKSHLAQNQSVVYLDFCTFPYRGSVSTFIDDLNAGLSRVALVGLIIGQPEKANLKESLLCKIIFNKLPEEYKHLKASLFNQRPITLDLIKAALENKRTGSLSNSQPGD</sequence>